<dbReference type="RefSeq" id="WP_216469539.1">
    <property type="nucleotide sequence ID" value="NZ_JAHLQI010000002.1"/>
</dbReference>
<dbReference type="EC" id="2.4.1.25" evidence="4"/>
<proteinExistence type="inferred from homology"/>
<name>A0ABS6EQW4_9FIRM</name>
<accession>A0ABS6EQW4</accession>
<evidence type="ECO:0000313" key="6">
    <source>
        <dbReference type="Proteomes" id="UP000783588"/>
    </source>
</evidence>
<comment type="catalytic activity">
    <reaction evidence="4">
        <text>Transfers a segment of a (1-&gt;4)-alpha-D-glucan to a new position in an acceptor, which may be glucose or a (1-&gt;4)-alpha-D-glucan.</text>
        <dbReference type="EC" id="2.4.1.25"/>
    </reaction>
</comment>
<dbReference type="NCBIfam" id="NF011080">
    <property type="entry name" value="PRK14508.1-3"/>
    <property type="match status" value="1"/>
</dbReference>
<dbReference type="InterPro" id="IPR003385">
    <property type="entry name" value="Glyco_hydro_77"/>
</dbReference>
<dbReference type="PANTHER" id="PTHR32438">
    <property type="entry name" value="4-ALPHA-GLUCANOTRANSFERASE DPE1, CHLOROPLASTIC/AMYLOPLASTIC"/>
    <property type="match status" value="1"/>
</dbReference>
<dbReference type="Proteomes" id="UP000783588">
    <property type="component" value="Unassembled WGS sequence"/>
</dbReference>
<keyword evidence="6" id="KW-1185">Reference proteome</keyword>
<dbReference type="PANTHER" id="PTHR32438:SF5">
    <property type="entry name" value="4-ALPHA-GLUCANOTRANSFERASE DPE1, CHLOROPLASTIC_AMYLOPLASTIC"/>
    <property type="match status" value="1"/>
</dbReference>
<evidence type="ECO:0000256" key="4">
    <source>
        <dbReference type="RuleBase" id="RU361207"/>
    </source>
</evidence>
<keyword evidence="1 4" id="KW-0328">Glycosyltransferase</keyword>
<protein>
    <recommendedName>
        <fullName evidence="4">4-alpha-glucanotransferase</fullName>
        <ecNumber evidence="4">2.4.1.25</ecNumber>
    </recommendedName>
    <alternativeName>
        <fullName evidence="4">Amylomaltase</fullName>
    </alternativeName>
    <alternativeName>
        <fullName evidence="4">Disproportionating enzyme</fullName>
    </alternativeName>
</protein>
<evidence type="ECO:0000256" key="1">
    <source>
        <dbReference type="ARBA" id="ARBA00022676"/>
    </source>
</evidence>
<sequence>MFQRSSGVVLHISSLPSPYGIGTLGKDAYQFVDFLRDGGQTYWQVLPLGQTGFGDSPYQCFSAAAGNPYFIDLDTLKEMGLLSEQDLRDADVGHNPDRVDYEMLAQTRLPILHRAFVRAQESMIQMGKMDAFRRENKDWVEDYAMFMTLKKHFDQKALWDWDDEAIKHREPEAMRKYAFDLKHEIDFYVFMQYLFFAQWEKLRAYANKQGIQIIGDIPIYVSPDSCDVWAHPEMFQIDGDLKPHGVAGVPPDYYSATGQLWGNPTYNWKVIEDDGFRWWIWRVRRNLALFDVTRIDHFRGFQAYWEIPEGEETAINGKWKKGPRMKLFKAIREALGEVPIIAEDLGDIDDAVRKFLKKSGYPGMRVMIFGMRADENNDHIPFNWPKNCVGYTSTHDSETVVEQFTDKCSDADRDVMREYLRVSDREPLGWSAIRTAFAAPCDIAMTTMQDLLSLGADARMNTPSTLGGNWSWRVRRDAINKDVSGFLRRATYGGKRLNPLAQR</sequence>
<keyword evidence="3 4" id="KW-0119">Carbohydrate metabolism</keyword>
<dbReference type="EMBL" id="JAHLQI010000002">
    <property type="protein sequence ID" value="MBU5489883.1"/>
    <property type="molecule type" value="Genomic_DNA"/>
</dbReference>
<dbReference type="NCBIfam" id="TIGR00217">
    <property type="entry name" value="malQ"/>
    <property type="match status" value="1"/>
</dbReference>
<keyword evidence="2 4" id="KW-0808">Transferase</keyword>
<organism evidence="5 6">
    <name type="scientific">Butyricicoccus intestinisimiae</name>
    <dbReference type="NCBI Taxonomy" id="2841509"/>
    <lineage>
        <taxon>Bacteria</taxon>
        <taxon>Bacillati</taxon>
        <taxon>Bacillota</taxon>
        <taxon>Clostridia</taxon>
        <taxon>Eubacteriales</taxon>
        <taxon>Butyricicoccaceae</taxon>
        <taxon>Butyricicoccus</taxon>
    </lineage>
</organism>
<comment type="similarity">
    <text evidence="4">Belongs to the disproportionating enzyme family.</text>
</comment>
<dbReference type="Pfam" id="PF02446">
    <property type="entry name" value="Glyco_hydro_77"/>
    <property type="match status" value="1"/>
</dbReference>
<evidence type="ECO:0000256" key="2">
    <source>
        <dbReference type="ARBA" id="ARBA00022679"/>
    </source>
</evidence>
<dbReference type="GO" id="GO:0004134">
    <property type="term" value="F:4-alpha-glucanotransferase activity"/>
    <property type="evidence" value="ECO:0007669"/>
    <property type="project" value="UniProtKB-EC"/>
</dbReference>
<evidence type="ECO:0000256" key="3">
    <source>
        <dbReference type="ARBA" id="ARBA00023277"/>
    </source>
</evidence>
<comment type="caution">
    <text evidence="5">The sequence shown here is derived from an EMBL/GenBank/DDBJ whole genome shotgun (WGS) entry which is preliminary data.</text>
</comment>
<gene>
    <name evidence="5" type="primary">malQ</name>
    <name evidence="5" type="ORF">KQI75_04490</name>
</gene>
<evidence type="ECO:0000313" key="5">
    <source>
        <dbReference type="EMBL" id="MBU5489883.1"/>
    </source>
</evidence>
<reference evidence="5 6" key="1">
    <citation type="submission" date="2021-06" db="EMBL/GenBank/DDBJ databases">
        <authorList>
            <person name="Sun Q."/>
            <person name="Li D."/>
        </authorList>
    </citation>
    <scope>NUCLEOTIDE SEQUENCE [LARGE SCALE GENOMIC DNA]</scope>
    <source>
        <strain evidence="5 6">MSJd-7</strain>
    </source>
</reference>